<dbReference type="InterPro" id="IPR044926">
    <property type="entry name" value="RGS_subdomain_2"/>
</dbReference>
<feature type="compositionally biased region" description="Basic residues" evidence="2">
    <location>
        <begin position="385"/>
        <end position="397"/>
    </location>
</feature>
<feature type="region of interest" description="Disordered" evidence="2">
    <location>
        <begin position="370"/>
        <end position="444"/>
    </location>
</feature>
<proteinExistence type="predicted"/>
<dbReference type="Gene3D" id="3.10.20.90">
    <property type="entry name" value="Phosphatidylinositol 3-kinase Catalytic Subunit, Chain A, domain 1"/>
    <property type="match status" value="2"/>
</dbReference>
<feature type="compositionally biased region" description="Basic and acidic residues" evidence="2">
    <location>
        <begin position="398"/>
        <end position="411"/>
    </location>
</feature>
<dbReference type="RefSeq" id="XP_058986492.1">
    <property type="nucleotide sequence ID" value="XM_059130509.1"/>
</dbReference>
<dbReference type="InterPro" id="IPR024066">
    <property type="entry name" value="RGS_subdom1/3"/>
</dbReference>
<feature type="compositionally biased region" description="Polar residues" evidence="2">
    <location>
        <begin position="412"/>
        <end position="444"/>
    </location>
</feature>
<dbReference type="FunFam" id="1.10.167.10:FF:000001">
    <property type="entry name" value="Putative regulator of g-protein signaling 12"/>
    <property type="match status" value="1"/>
</dbReference>
<dbReference type="Proteomes" id="UP001652621">
    <property type="component" value="Unplaced"/>
</dbReference>
<accession>A0A1I8MPB2</accession>
<evidence type="ECO:0000256" key="1">
    <source>
        <dbReference type="ARBA" id="ARBA00022468"/>
    </source>
</evidence>
<evidence type="ECO:0000313" key="5">
    <source>
        <dbReference type="EnsemblMetazoa" id="MDOA007064-PF"/>
    </source>
</evidence>
<evidence type="ECO:0000313" key="6">
    <source>
        <dbReference type="Proteomes" id="UP001652621"/>
    </source>
</evidence>
<dbReference type="VEuPathDB" id="VectorBase:MDOMA2_017108"/>
<dbReference type="VEuPathDB" id="VectorBase:MDOA007064"/>
<reference evidence="7 8" key="2">
    <citation type="submission" date="2025-05" db="UniProtKB">
        <authorList>
            <consortium name="RefSeq"/>
        </authorList>
    </citation>
    <scope>IDENTIFICATION</scope>
    <source>
        <strain evidence="7 8">Aabys</strain>
        <tissue evidence="7 8">Whole body</tissue>
    </source>
</reference>
<feature type="compositionally biased region" description="Basic and acidic residues" evidence="2">
    <location>
        <begin position="107"/>
        <end position="118"/>
    </location>
</feature>
<name>A0A1I8MPB2_MUSDO</name>
<keyword evidence="6" id="KW-1185">Reference proteome</keyword>
<dbReference type="GO" id="GO:0005886">
    <property type="term" value="C:plasma membrane"/>
    <property type="evidence" value="ECO:0007669"/>
    <property type="project" value="TreeGrafter"/>
</dbReference>
<dbReference type="AlphaFoldDB" id="A0A1I8MPB2"/>
<organism evidence="5">
    <name type="scientific">Musca domestica</name>
    <name type="common">House fly</name>
    <dbReference type="NCBI Taxonomy" id="7370"/>
    <lineage>
        <taxon>Eukaryota</taxon>
        <taxon>Metazoa</taxon>
        <taxon>Ecdysozoa</taxon>
        <taxon>Arthropoda</taxon>
        <taxon>Hexapoda</taxon>
        <taxon>Insecta</taxon>
        <taxon>Pterygota</taxon>
        <taxon>Neoptera</taxon>
        <taxon>Endopterygota</taxon>
        <taxon>Diptera</taxon>
        <taxon>Brachycera</taxon>
        <taxon>Muscomorpha</taxon>
        <taxon>Muscoidea</taxon>
        <taxon>Muscidae</taxon>
        <taxon>Musca</taxon>
    </lineage>
</organism>
<feature type="compositionally biased region" description="Polar residues" evidence="2">
    <location>
        <begin position="152"/>
        <end position="165"/>
    </location>
</feature>
<feature type="compositionally biased region" description="Low complexity" evidence="2">
    <location>
        <begin position="119"/>
        <end position="129"/>
    </location>
</feature>
<dbReference type="PROSITE" id="PS50132">
    <property type="entry name" value="RGS"/>
    <property type="match status" value="1"/>
</dbReference>
<dbReference type="GO" id="GO:0008277">
    <property type="term" value="P:regulation of G protein-coupled receptor signaling pathway"/>
    <property type="evidence" value="ECO:0007669"/>
    <property type="project" value="TreeGrafter"/>
</dbReference>
<dbReference type="GO" id="GO:0005737">
    <property type="term" value="C:cytoplasm"/>
    <property type="evidence" value="ECO:0007669"/>
    <property type="project" value="TreeGrafter"/>
</dbReference>
<feature type="domain" description="RGS" evidence="3">
    <location>
        <begin position="225"/>
        <end position="339"/>
    </location>
</feature>
<dbReference type="GO" id="GO:0007165">
    <property type="term" value="P:signal transduction"/>
    <property type="evidence" value="ECO:0007669"/>
    <property type="project" value="InterPro"/>
</dbReference>
<dbReference type="GO" id="GO:0005634">
    <property type="term" value="C:nucleus"/>
    <property type="evidence" value="ECO:0007669"/>
    <property type="project" value="TreeGrafter"/>
</dbReference>
<dbReference type="SUPFAM" id="SSF48097">
    <property type="entry name" value="Regulator of G-protein signaling, RGS"/>
    <property type="match status" value="1"/>
</dbReference>
<dbReference type="PRINTS" id="PR01301">
    <property type="entry name" value="RGSPROTEIN"/>
</dbReference>
<protein>
    <submittedName>
        <fullName evidence="7 8">Regulator of G-protein signaling loco isoform X1</fullName>
    </submittedName>
</protein>
<feature type="domain" description="RBD" evidence="4">
    <location>
        <begin position="463"/>
        <end position="533"/>
    </location>
</feature>
<dbReference type="CDD" id="cd01817">
    <property type="entry name" value="RBD1_RGS12_like"/>
    <property type="match status" value="1"/>
</dbReference>
<dbReference type="GeneID" id="101894203"/>
<dbReference type="InterPro" id="IPR036305">
    <property type="entry name" value="RGS_sf"/>
</dbReference>
<dbReference type="PROSITE" id="PS50898">
    <property type="entry name" value="RBD"/>
    <property type="match status" value="2"/>
</dbReference>
<dbReference type="RefSeq" id="XP_011291401.3">
    <property type="nucleotide sequence ID" value="XM_011293099.3"/>
</dbReference>
<dbReference type="OrthoDB" id="196547at2759"/>
<dbReference type="Gene3D" id="1.10.196.10">
    <property type="match status" value="1"/>
</dbReference>
<dbReference type="EnsemblMetazoa" id="MDOA007064-RF">
    <property type="protein sequence ID" value="MDOA007064-PF"/>
    <property type="gene ID" value="MDOA007064"/>
</dbReference>
<dbReference type="Pfam" id="PF02196">
    <property type="entry name" value="RBD"/>
    <property type="match status" value="1"/>
</dbReference>
<dbReference type="GO" id="GO:0005096">
    <property type="term" value="F:GTPase activator activity"/>
    <property type="evidence" value="ECO:0007669"/>
    <property type="project" value="UniProtKB-KW"/>
</dbReference>
<evidence type="ECO:0000313" key="8">
    <source>
        <dbReference type="RefSeq" id="XP_058986492.1"/>
    </source>
</evidence>
<feature type="region of interest" description="Disordered" evidence="2">
    <location>
        <begin position="106"/>
        <end position="129"/>
    </location>
</feature>
<feature type="compositionally biased region" description="Polar residues" evidence="2">
    <location>
        <begin position="857"/>
        <end position="870"/>
    </location>
</feature>
<dbReference type="KEGG" id="mde:101894203"/>
<dbReference type="SMART" id="SM00455">
    <property type="entry name" value="RBD"/>
    <property type="match status" value="2"/>
</dbReference>
<dbReference type="eggNOG" id="KOG3589">
    <property type="taxonomic scope" value="Eukaryota"/>
</dbReference>
<keyword evidence="1" id="KW-0343">GTPase activation</keyword>
<dbReference type="InterPro" id="IPR016137">
    <property type="entry name" value="RGS"/>
</dbReference>
<dbReference type="STRING" id="7370.A0A1I8MPB2"/>
<feature type="region of interest" description="Disordered" evidence="2">
    <location>
        <begin position="146"/>
        <end position="165"/>
    </location>
</feature>
<dbReference type="PANTHER" id="PTHR45945:SF3">
    <property type="entry name" value="REGULATOR OF G-PROTEIN SIGNALING LOCO"/>
    <property type="match status" value="1"/>
</dbReference>
<dbReference type="InterPro" id="IPR029071">
    <property type="entry name" value="Ubiquitin-like_domsf"/>
</dbReference>
<dbReference type="InterPro" id="IPR003116">
    <property type="entry name" value="RBD_dom"/>
</dbReference>
<dbReference type="SUPFAM" id="SSF54236">
    <property type="entry name" value="Ubiquitin-like"/>
    <property type="match status" value="2"/>
</dbReference>
<gene>
    <name evidence="7 8" type="primary">LOC101894203</name>
</gene>
<dbReference type="PANTHER" id="PTHR45945">
    <property type="entry name" value="REGULATOR OF G-PROTEIN SIGNALING LOCO"/>
    <property type="match status" value="1"/>
</dbReference>
<reference evidence="5" key="1">
    <citation type="submission" date="2020-05" db="UniProtKB">
        <authorList>
            <consortium name="EnsemblMetazoa"/>
        </authorList>
    </citation>
    <scope>IDENTIFICATION</scope>
    <source>
        <strain evidence="5">Aabys</strain>
    </source>
</reference>
<dbReference type="Pfam" id="PF00615">
    <property type="entry name" value="RGS"/>
    <property type="match status" value="1"/>
</dbReference>
<dbReference type="EnsemblMetazoa" id="MDOA007064-RB">
    <property type="protein sequence ID" value="MDOA007064-PB"/>
    <property type="gene ID" value="MDOA007064"/>
</dbReference>
<feature type="compositionally biased region" description="Pro residues" evidence="2">
    <location>
        <begin position="874"/>
        <end position="883"/>
    </location>
</feature>
<feature type="region of interest" description="Disordered" evidence="2">
    <location>
        <begin position="817"/>
        <end position="898"/>
    </location>
</feature>
<feature type="compositionally biased region" description="Basic and acidic residues" evidence="2">
    <location>
        <begin position="374"/>
        <end position="384"/>
    </location>
</feature>
<dbReference type="InterPro" id="IPR046995">
    <property type="entry name" value="RGS10/12/14-like"/>
</dbReference>
<evidence type="ECO:0000313" key="7">
    <source>
        <dbReference type="RefSeq" id="XP_011291401.3"/>
    </source>
</evidence>
<evidence type="ECO:0000256" key="2">
    <source>
        <dbReference type="SAM" id="MobiDB-lite"/>
    </source>
</evidence>
<feature type="domain" description="RBD" evidence="4">
    <location>
        <begin position="534"/>
        <end position="604"/>
    </location>
</feature>
<dbReference type="Gene3D" id="1.10.167.10">
    <property type="entry name" value="Regulator of G-protein Signalling 4, domain 2"/>
    <property type="match status" value="1"/>
</dbReference>
<accession>A0A9J7D7B8</accession>
<evidence type="ECO:0000259" key="3">
    <source>
        <dbReference type="PROSITE" id="PS50132"/>
    </source>
</evidence>
<dbReference type="SMART" id="SM00315">
    <property type="entry name" value="RGS"/>
    <property type="match status" value="1"/>
</dbReference>
<evidence type="ECO:0000259" key="4">
    <source>
        <dbReference type="PROSITE" id="PS50898"/>
    </source>
</evidence>
<sequence>MGCKSLTSCECPHEEPSEEGIELMTAHLNTSCDSTTSSMELQPPLVPSFKITPTKSDNNNAGNDLARFLRCSFRVKRAKITPLQRSISVSADSCLADPRTNVKAKKKILEDTTNKNERSSLSSRLFPSSGSISPFRRVWEHSSLRSPRSDRYTLSPSKSCNPELRSSTSMITADDDVFLAGTVPVKDVKRHQLQTMARTFSEKMTPTTNNSQPTKTTRVGLWANSFEQLLEDPAGLATFAEFLKLEFSAENIYFWTACERYRNNENLAERQTQAKQIFNKHLASTCGEPVNLDSQTRNISPEALELADRELFSKAQKQIFHLMKFDSYQRFIRSDLYKNCQNAEDKNQPLPYGVENLDVLLKINFSQNASPKLKKSDSNAEDRRRKILLPWHRKTRSKSRDRMDADTESHATDNNSQVAGSDNKALNTLTMPSGAKMTQSKSAETLRSSLPTSLKSLNTATCLLCRVKFSDEATTIVQIKPHETVGQLIERLLEKRGLHYRLYEVQLKSQNTAIDLQASSQVMAGEDVEVEQTITFKLYLPDPKVISVKSKPKKQLHEIISSILQKYHYDMAAVDILLRDTMESLDLMQSVTKVDGQRLHVVLKETNSISSPSPKNGADYQNDNISLNYLKSKELANEFIARSAKSNCISSSENNLNVLSSKEKMSSNHPRELGELKSNESGSETSLFFDTLNGKKAGSFNFRSRGKIPILMRQHSSEVQSTASELNKPIIAKLKAGAKLQVTERVAEKQDELLISLKSRFDSQPMMSTAQITNLLPLDHTRNNKENQNETALTLRQIRSNLSPVNKTINPIISQTIELPTSPPPLPVEKPSHLTAKKSMPLKRNSLLSNAADDGEGSSNHSDANETSSAACKGPPPLPPKPKVLPTKPSNWGANNSD</sequence>